<dbReference type="Proteomes" id="UP000199323">
    <property type="component" value="Unassembled WGS sequence"/>
</dbReference>
<evidence type="ECO:0008006" key="4">
    <source>
        <dbReference type="Google" id="ProtNLM"/>
    </source>
</evidence>
<dbReference type="EMBL" id="FONG01000006">
    <property type="protein sequence ID" value="SFE89241.1"/>
    <property type="molecule type" value="Genomic_DNA"/>
</dbReference>
<gene>
    <name evidence="2" type="ORF">SAMN05216251_10685</name>
</gene>
<accession>A0A1I2E9S7</accession>
<reference evidence="2 3" key="1">
    <citation type="submission" date="2016-10" db="EMBL/GenBank/DDBJ databases">
        <authorList>
            <person name="de Groot N.N."/>
        </authorList>
    </citation>
    <scope>NUCLEOTIDE SEQUENCE [LARGE SCALE GENOMIC DNA]</scope>
    <source>
        <strain evidence="2 3">CGMCC 4.3510</strain>
    </source>
</reference>
<sequence length="126" mass="13609">MADTFSVDTEGLDGQLPYMQHLAERFNSVHSTLQARLGAVGECWGDDSSGRQFLNQYARPKEEILEAMEQAGEVLRSTGDGLRTMAHGYEVIEEENAAASRQLNAPSVDPDVPGDTGGGRRGSTHS</sequence>
<keyword evidence="3" id="KW-1185">Reference proteome</keyword>
<name>A0A1I2E9S7_9ACTN</name>
<dbReference type="InterPro" id="IPR036689">
    <property type="entry name" value="ESAT-6-like_sf"/>
</dbReference>
<evidence type="ECO:0000313" key="3">
    <source>
        <dbReference type="Proteomes" id="UP000199323"/>
    </source>
</evidence>
<dbReference type="SUPFAM" id="SSF140453">
    <property type="entry name" value="EsxAB dimer-like"/>
    <property type="match status" value="1"/>
</dbReference>
<feature type="region of interest" description="Disordered" evidence="1">
    <location>
        <begin position="95"/>
        <end position="126"/>
    </location>
</feature>
<dbReference type="STRING" id="380248.SAMN05216251_10685"/>
<evidence type="ECO:0000256" key="1">
    <source>
        <dbReference type="SAM" id="MobiDB-lite"/>
    </source>
</evidence>
<evidence type="ECO:0000313" key="2">
    <source>
        <dbReference type="EMBL" id="SFE89241.1"/>
    </source>
</evidence>
<feature type="compositionally biased region" description="Gly residues" evidence="1">
    <location>
        <begin position="115"/>
        <end position="126"/>
    </location>
</feature>
<dbReference type="AlphaFoldDB" id="A0A1I2E9S7"/>
<dbReference type="RefSeq" id="WP_093713481.1">
    <property type="nucleotide sequence ID" value="NZ_FONG01000006.1"/>
</dbReference>
<dbReference type="Gene3D" id="1.10.287.1060">
    <property type="entry name" value="ESAT-6-like"/>
    <property type="match status" value="1"/>
</dbReference>
<protein>
    <recommendedName>
        <fullName evidence="4">WXG100 family type VII secretion target</fullName>
    </recommendedName>
</protein>
<dbReference type="OrthoDB" id="3284120at2"/>
<proteinExistence type="predicted"/>
<organism evidence="2 3">
    <name type="scientific">Actinacidiphila alni</name>
    <dbReference type="NCBI Taxonomy" id="380248"/>
    <lineage>
        <taxon>Bacteria</taxon>
        <taxon>Bacillati</taxon>
        <taxon>Actinomycetota</taxon>
        <taxon>Actinomycetes</taxon>
        <taxon>Kitasatosporales</taxon>
        <taxon>Streptomycetaceae</taxon>
        <taxon>Actinacidiphila</taxon>
    </lineage>
</organism>